<evidence type="ECO:0000313" key="3">
    <source>
        <dbReference type="EMBL" id="CAE0479028.1"/>
    </source>
</evidence>
<dbReference type="GO" id="GO:0015035">
    <property type="term" value="F:protein-disulfide reductase activity"/>
    <property type="evidence" value="ECO:0007669"/>
    <property type="project" value="InterPro"/>
</dbReference>
<feature type="signal peptide" evidence="2">
    <location>
        <begin position="1"/>
        <end position="17"/>
    </location>
</feature>
<sequence>MKATSLCAALLVSSTAAFSPRVNSNSFEIRGGGGHSRTTSATSASLPGSHARSLNSHEGSSTSIGSTSSLSSDTSALSSEVDFDWKAIADEVFTTDKRPIILFDGVCNLCNGGVNFALDNDSVGSFRFASLQSRTGQALLLRSGKKASDISSIVLVTTKTSYFKSDAVLRIARGMNSNPALPLIGAMGPIAPKFLRNIVYDVVADNRYRFGESEQCRMDFDNEFGDRFVSDPEISKE</sequence>
<dbReference type="EMBL" id="HBIO01031155">
    <property type="protein sequence ID" value="CAE0479028.1"/>
    <property type="molecule type" value="Transcribed_RNA"/>
</dbReference>
<protein>
    <recommendedName>
        <fullName evidence="4">DUF393 domain-containing protein</fullName>
    </recommendedName>
</protein>
<feature type="chain" id="PRO_5030834761" description="DUF393 domain-containing protein" evidence="2">
    <location>
        <begin position="18"/>
        <end position="237"/>
    </location>
</feature>
<feature type="region of interest" description="Disordered" evidence="1">
    <location>
        <begin position="28"/>
        <end position="70"/>
    </location>
</feature>
<accession>A0A7S3QJ93</accession>
<evidence type="ECO:0000256" key="1">
    <source>
        <dbReference type="SAM" id="MobiDB-lite"/>
    </source>
</evidence>
<evidence type="ECO:0000256" key="2">
    <source>
        <dbReference type="SAM" id="SignalP"/>
    </source>
</evidence>
<name>A0A7S3QJ93_9STRA</name>
<dbReference type="PANTHER" id="PTHR33639:SF2">
    <property type="entry name" value="DUF393 DOMAIN-CONTAINING PROTEIN"/>
    <property type="match status" value="1"/>
</dbReference>
<keyword evidence="2" id="KW-0732">Signal</keyword>
<dbReference type="Pfam" id="PF04134">
    <property type="entry name" value="DCC1-like"/>
    <property type="match status" value="1"/>
</dbReference>
<dbReference type="PANTHER" id="PTHR33639">
    <property type="entry name" value="THIOL-DISULFIDE OXIDOREDUCTASE DCC"/>
    <property type="match status" value="1"/>
</dbReference>
<feature type="compositionally biased region" description="Polar residues" evidence="1">
    <location>
        <begin position="36"/>
        <end position="59"/>
    </location>
</feature>
<feature type="compositionally biased region" description="Low complexity" evidence="1">
    <location>
        <begin position="60"/>
        <end position="70"/>
    </location>
</feature>
<evidence type="ECO:0008006" key="4">
    <source>
        <dbReference type="Google" id="ProtNLM"/>
    </source>
</evidence>
<dbReference type="InterPro" id="IPR007263">
    <property type="entry name" value="DCC1-like"/>
</dbReference>
<proteinExistence type="predicted"/>
<dbReference type="InterPro" id="IPR052927">
    <property type="entry name" value="DCC_oxidoreductase"/>
</dbReference>
<dbReference type="AlphaFoldDB" id="A0A7S3QJ93"/>
<organism evidence="3">
    <name type="scientific">Chaetoceros debilis</name>
    <dbReference type="NCBI Taxonomy" id="122233"/>
    <lineage>
        <taxon>Eukaryota</taxon>
        <taxon>Sar</taxon>
        <taxon>Stramenopiles</taxon>
        <taxon>Ochrophyta</taxon>
        <taxon>Bacillariophyta</taxon>
        <taxon>Coscinodiscophyceae</taxon>
        <taxon>Chaetocerotophycidae</taxon>
        <taxon>Chaetocerotales</taxon>
        <taxon>Chaetocerotaceae</taxon>
        <taxon>Chaetoceros</taxon>
    </lineage>
</organism>
<gene>
    <name evidence="3" type="ORF">CDEB00056_LOCUS23881</name>
</gene>
<reference evidence="3" key="1">
    <citation type="submission" date="2021-01" db="EMBL/GenBank/DDBJ databases">
        <authorList>
            <person name="Corre E."/>
            <person name="Pelletier E."/>
            <person name="Niang G."/>
            <person name="Scheremetjew M."/>
            <person name="Finn R."/>
            <person name="Kale V."/>
            <person name="Holt S."/>
            <person name="Cochrane G."/>
            <person name="Meng A."/>
            <person name="Brown T."/>
            <person name="Cohen L."/>
        </authorList>
    </citation>
    <scope>NUCLEOTIDE SEQUENCE</scope>
    <source>
        <strain evidence="3">MM31A-1</strain>
    </source>
</reference>